<keyword evidence="2" id="KW-1133">Transmembrane helix</keyword>
<evidence type="ECO:0000313" key="3">
    <source>
        <dbReference type="EMBL" id="ETV85162.1"/>
    </source>
</evidence>
<sequence length="105" mass="11412">MTTPSQQQQHDQPGLRSSSRPTMGDHSSPVVVTLQLPSTTGQIVAVAITVTIIVTVAVAAGIGLACFYLPNSHRRTQRMSMLDEDDCDVYVMEDGWRCSESSNCK</sequence>
<accession>W4GZT8</accession>
<feature type="region of interest" description="Disordered" evidence="1">
    <location>
        <begin position="1"/>
        <end position="29"/>
    </location>
</feature>
<keyword evidence="2" id="KW-0812">Transmembrane</keyword>
<dbReference type="GeneID" id="20804998"/>
<organism evidence="3">
    <name type="scientific">Aphanomyces astaci</name>
    <name type="common">Crayfish plague agent</name>
    <dbReference type="NCBI Taxonomy" id="112090"/>
    <lineage>
        <taxon>Eukaryota</taxon>
        <taxon>Sar</taxon>
        <taxon>Stramenopiles</taxon>
        <taxon>Oomycota</taxon>
        <taxon>Saprolegniomycetes</taxon>
        <taxon>Saprolegniales</taxon>
        <taxon>Verrucalvaceae</taxon>
        <taxon>Aphanomyces</taxon>
    </lineage>
</organism>
<dbReference type="EMBL" id="KI913118">
    <property type="protein sequence ID" value="ETV85162.1"/>
    <property type="molecule type" value="Genomic_DNA"/>
</dbReference>
<keyword evidence="2" id="KW-0472">Membrane</keyword>
<name>W4GZT8_APHAT</name>
<feature type="compositionally biased region" description="Polar residues" evidence="1">
    <location>
        <begin position="1"/>
        <end position="21"/>
    </location>
</feature>
<evidence type="ECO:0000256" key="1">
    <source>
        <dbReference type="SAM" id="MobiDB-lite"/>
    </source>
</evidence>
<proteinExistence type="predicted"/>
<feature type="transmembrane region" description="Helical" evidence="2">
    <location>
        <begin position="43"/>
        <end position="69"/>
    </location>
</feature>
<evidence type="ECO:0000256" key="2">
    <source>
        <dbReference type="SAM" id="Phobius"/>
    </source>
</evidence>
<gene>
    <name evidence="3" type="ORF">H257_03002</name>
</gene>
<dbReference type="RefSeq" id="XP_009825180.1">
    <property type="nucleotide sequence ID" value="XM_009826878.1"/>
</dbReference>
<dbReference type="AlphaFoldDB" id="W4GZT8"/>
<protein>
    <submittedName>
        <fullName evidence="3">Uncharacterized protein</fullName>
    </submittedName>
</protein>
<reference evidence="3" key="1">
    <citation type="submission" date="2013-12" db="EMBL/GenBank/DDBJ databases">
        <title>The Genome Sequence of Aphanomyces astaci APO3.</title>
        <authorList>
            <consortium name="The Broad Institute Genomics Platform"/>
            <person name="Russ C."/>
            <person name="Tyler B."/>
            <person name="van West P."/>
            <person name="Dieguez-Uribeondo J."/>
            <person name="Young S.K."/>
            <person name="Zeng Q."/>
            <person name="Gargeya S."/>
            <person name="Fitzgerald M."/>
            <person name="Abouelleil A."/>
            <person name="Alvarado L."/>
            <person name="Chapman S.B."/>
            <person name="Gainer-Dewar J."/>
            <person name="Goldberg J."/>
            <person name="Griggs A."/>
            <person name="Gujja S."/>
            <person name="Hansen M."/>
            <person name="Howarth C."/>
            <person name="Imamovic A."/>
            <person name="Ireland A."/>
            <person name="Larimer J."/>
            <person name="McCowan C."/>
            <person name="Murphy C."/>
            <person name="Pearson M."/>
            <person name="Poon T.W."/>
            <person name="Priest M."/>
            <person name="Roberts A."/>
            <person name="Saif S."/>
            <person name="Shea T."/>
            <person name="Sykes S."/>
            <person name="Wortman J."/>
            <person name="Nusbaum C."/>
            <person name="Birren B."/>
        </authorList>
    </citation>
    <scope>NUCLEOTIDE SEQUENCE [LARGE SCALE GENOMIC DNA]</scope>
    <source>
        <strain evidence="3">APO3</strain>
    </source>
</reference>
<dbReference type="VEuPathDB" id="FungiDB:H257_03002"/>